<evidence type="ECO:0000256" key="1">
    <source>
        <dbReference type="ARBA" id="ARBA00006484"/>
    </source>
</evidence>
<proteinExistence type="inferred from homology"/>
<dbReference type="GO" id="GO:0006633">
    <property type="term" value="P:fatty acid biosynthetic process"/>
    <property type="evidence" value="ECO:0007669"/>
    <property type="project" value="TreeGrafter"/>
</dbReference>
<dbReference type="AlphaFoldDB" id="A0A5J5EHB0"/>
<dbReference type="GO" id="GO:0048038">
    <property type="term" value="F:quinone binding"/>
    <property type="evidence" value="ECO:0007669"/>
    <property type="project" value="TreeGrafter"/>
</dbReference>
<evidence type="ECO:0000256" key="2">
    <source>
        <dbReference type="ARBA" id="ARBA00022857"/>
    </source>
</evidence>
<dbReference type="Pfam" id="PF13561">
    <property type="entry name" value="adh_short_C2"/>
    <property type="match status" value="1"/>
</dbReference>
<keyword evidence="3" id="KW-0560">Oxidoreductase</keyword>
<dbReference type="PANTHER" id="PTHR42760:SF133">
    <property type="entry name" value="3-OXOACYL-[ACYL-CARRIER-PROTEIN] REDUCTASE"/>
    <property type="match status" value="1"/>
</dbReference>
<dbReference type="PANTHER" id="PTHR42760">
    <property type="entry name" value="SHORT-CHAIN DEHYDROGENASES/REDUCTASES FAMILY MEMBER"/>
    <property type="match status" value="1"/>
</dbReference>
<comment type="similarity">
    <text evidence="1">Belongs to the short-chain dehydrogenases/reductases (SDR) family.</text>
</comment>
<dbReference type="Proteomes" id="UP000326924">
    <property type="component" value="Unassembled WGS sequence"/>
</dbReference>
<keyword evidence="5" id="KW-1185">Reference proteome</keyword>
<evidence type="ECO:0008006" key="6">
    <source>
        <dbReference type="Google" id="ProtNLM"/>
    </source>
</evidence>
<reference evidence="4 5" key="1">
    <citation type="submission" date="2019-09" db="EMBL/GenBank/DDBJ databases">
        <title>Draft genome of the ectomycorrhizal ascomycete Sphaerosporella brunnea.</title>
        <authorList>
            <consortium name="DOE Joint Genome Institute"/>
            <person name="Benucci G.M."/>
            <person name="Marozzi G."/>
            <person name="Antonielli L."/>
            <person name="Sanchez S."/>
            <person name="Marco P."/>
            <person name="Wang X."/>
            <person name="Falini L.B."/>
            <person name="Barry K."/>
            <person name="Haridas S."/>
            <person name="Lipzen A."/>
            <person name="Labutti K."/>
            <person name="Grigoriev I.V."/>
            <person name="Murat C."/>
            <person name="Martin F."/>
            <person name="Albertini E."/>
            <person name="Donnini D."/>
            <person name="Bonito G."/>
        </authorList>
    </citation>
    <scope>NUCLEOTIDE SEQUENCE [LARGE SCALE GENOMIC DNA]</scope>
    <source>
        <strain evidence="4 5">Sb_GMNB300</strain>
    </source>
</reference>
<gene>
    <name evidence="4" type="ORF">FN846DRAFT_1029799</name>
</gene>
<dbReference type="InParanoid" id="A0A5J5EHB0"/>
<evidence type="ECO:0000313" key="4">
    <source>
        <dbReference type="EMBL" id="KAA8895092.1"/>
    </source>
</evidence>
<dbReference type="InterPro" id="IPR036291">
    <property type="entry name" value="NAD(P)-bd_dom_sf"/>
</dbReference>
<dbReference type="PROSITE" id="PS00061">
    <property type="entry name" value="ADH_SHORT"/>
    <property type="match status" value="1"/>
</dbReference>
<sequence>MSAHKTILITGASRGIGYGIAHRFATLGASIVLLSRSAAAVDTARGSLPKIPGFANQSHRCIVGDVGDAVLWDDIRRNEVAGKQKDIDILINAAGVTHHSLLVATRTGVVEEVLRTNLLGTTLACRAVAKNMLGRKAGGCIINVASLLGLHKPTAGSTVYAASKAGVVGLTRSLAAELGPAGVRTNVIVPGYIETDMTARMSEVARIAALKATPLGRFGHVDEVADAAVFLVENGFVNGAEIVIDGGLACT</sequence>
<dbReference type="EMBL" id="VXIS01000289">
    <property type="protein sequence ID" value="KAA8895092.1"/>
    <property type="molecule type" value="Genomic_DNA"/>
</dbReference>
<dbReference type="GO" id="GO:0016616">
    <property type="term" value="F:oxidoreductase activity, acting on the CH-OH group of donors, NAD or NADP as acceptor"/>
    <property type="evidence" value="ECO:0007669"/>
    <property type="project" value="TreeGrafter"/>
</dbReference>
<dbReference type="OrthoDB" id="1669814at2759"/>
<comment type="caution">
    <text evidence="4">The sequence shown here is derived from an EMBL/GenBank/DDBJ whole genome shotgun (WGS) entry which is preliminary data.</text>
</comment>
<accession>A0A5J5EHB0</accession>
<dbReference type="InterPro" id="IPR020904">
    <property type="entry name" value="Sc_DH/Rdtase_CS"/>
</dbReference>
<dbReference type="PRINTS" id="PR00081">
    <property type="entry name" value="GDHRDH"/>
</dbReference>
<organism evidence="4 5">
    <name type="scientific">Sphaerosporella brunnea</name>
    <dbReference type="NCBI Taxonomy" id="1250544"/>
    <lineage>
        <taxon>Eukaryota</taxon>
        <taxon>Fungi</taxon>
        <taxon>Dikarya</taxon>
        <taxon>Ascomycota</taxon>
        <taxon>Pezizomycotina</taxon>
        <taxon>Pezizomycetes</taxon>
        <taxon>Pezizales</taxon>
        <taxon>Pyronemataceae</taxon>
        <taxon>Sphaerosporella</taxon>
    </lineage>
</organism>
<dbReference type="InterPro" id="IPR002347">
    <property type="entry name" value="SDR_fam"/>
</dbReference>
<evidence type="ECO:0000313" key="5">
    <source>
        <dbReference type="Proteomes" id="UP000326924"/>
    </source>
</evidence>
<dbReference type="Gene3D" id="3.40.50.720">
    <property type="entry name" value="NAD(P)-binding Rossmann-like Domain"/>
    <property type="match status" value="1"/>
</dbReference>
<name>A0A5J5EHB0_9PEZI</name>
<dbReference type="SUPFAM" id="SSF51735">
    <property type="entry name" value="NAD(P)-binding Rossmann-fold domains"/>
    <property type="match status" value="1"/>
</dbReference>
<dbReference type="PRINTS" id="PR00080">
    <property type="entry name" value="SDRFAMILY"/>
</dbReference>
<dbReference type="FunFam" id="3.40.50.720:FF:000173">
    <property type="entry name" value="3-oxoacyl-[acyl-carrier protein] reductase"/>
    <property type="match status" value="1"/>
</dbReference>
<evidence type="ECO:0000256" key="3">
    <source>
        <dbReference type="ARBA" id="ARBA00023002"/>
    </source>
</evidence>
<protein>
    <recommendedName>
        <fullName evidence="6">3-oxoacyl-reductase</fullName>
    </recommendedName>
</protein>
<keyword evidence="2" id="KW-0521">NADP</keyword>